<keyword evidence="3" id="KW-0831">Ubiquinone biosynthesis</keyword>
<evidence type="ECO:0000256" key="5">
    <source>
        <dbReference type="ARBA" id="ARBA00023121"/>
    </source>
</evidence>
<dbReference type="Gene3D" id="1.10.357.10">
    <property type="entry name" value="Tetracycline Repressor, domain 2"/>
    <property type="match status" value="1"/>
</dbReference>
<evidence type="ECO:0000259" key="7">
    <source>
        <dbReference type="Pfam" id="PF08511"/>
    </source>
</evidence>
<dbReference type="Proteomes" id="UP000516514">
    <property type="component" value="Chromosome"/>
</dbReference>
<dbReference type="NCBIfam" id="TIGR02396">
    <property type="entry name" value="diverge_rpsU"/>
    <property type="match status" value="1"/>
</dbReference>
<keyword evidence="9" id="KW-1185">Reference proteome</keyword>
<sequence length="200" mass="23419">MEQDEIKLIIDELIRVIPFEGISDETLLKVCTNLNLTNSFCKFQDGIYSALEYIAEDLNSSMEAELRNSNLEDMKVRERVKLAVQIRLSNYAKLPNYRELLKNVLSFSVLPKNTYFSSKLLYKTVSAIWYSIHDQSTDFNYYTKRAILAGVYLSTIFSFINDYSEGFADTLSFLDRRINNVMTFQKFQTRLKRMVENFLL</sequence>
<evidence type="ECO:0000256" key="6">
    <source>
        <dbReference type="ARBA" id="ARBA00058104"/>
    </source>
</evidence>
<dbReference type="GO" id="GO:0008289">
    <property type="term" value="F:lipid binding"/>
    <property type="evidence" value="ECO:0007669"/>
    <property type="project" value="UniProtKB-KW"/>
</dbReference>
<organism evidence="8 9">
    <name type="scientific">Candidatus Wolbachia massiliensis</name>
    <dbReference type="NCBI Taxonomy" id="1845000"/>
    <lineage>
        <taxon>Bacteria</taxon>
        <taxon>Pseudomonadati</taxon>
        <taxon>Pseudomonadota</taxon>
        <taxon>Alphaproteobacteria</taxon>
        <taxon>Rickettsiales</taxon>
        <taxon>Anaplasmataceae</taxon>
        <taxon>Wolbachieae</taxon>
        <taxon>Wolbachia</taxon>
    </lineage>
</organism>
<evidence type="ECO:0000313" key="8">
    <source>
        <dbReference type="EMBL" id="QOD38086.1"/>
    </source>
</evidence>
<evidence type="ECO:0000256" key="3">
    <source>
        <dbReference type="ARBA" id="ARBA00022688"/>
    </source>
</evidence>
<dbReference type="InterPro" id="IPR013718">
    <property type="entry name" value="COQ9_C"/>
</dbReference>
<comment type="function">
    <text evidence="6">Membrane-associated protein that warps the membrane surface to access and bind aromatic isoprenes with high specificity, including ubiquinone (CoQ) isoprene intermediates and presents them directly to COQ7, therefore facilitating the COQ7-mediated hydroxylase step. Participates in the biosynthesis of coenzyme Q, also named ubiquinone, an essential lipid-soluble electron transporter for aerobic cellular respiration.</text>
</comment>
<dbReference type="RefSeq" id="WP_191110906.1">
    <property type="nucleotide sequence ID" value="NZ_CP061738.1"/>
</dbReference>
<keyword evidence="4" id="KW-0809">Transit peptide</keyword>
<dbReference type="PANTHER" id="PTHR21427:SF19">
    <property type="entry name" value="UBIQUINONE BIOSYNTHESIS PROTEIN COQ9, MITOCHONDRIAL"/>
    <property type="match status" value="1"/>
</dbReference>
<keyword evidence="5" id="KW-0446">Lipid-binding</keyword>
<dbReference type="KEGG" id="wms:ID128_04680"/>
<dbReference type="EMBL" id="CP061738">
    <property type="protein sequence ID" value="QOD38086.1"/>
    <property type="molecule type" value="Genomic_DNA"/>
</dbReference>
<evidence type="ECO:0000256" key="1">
    <source>
        <dbReference type="ARBA" id="ARBA00004749"/>
    </source>
</evidence>
<evidence type="ECO:0000256" key="4">
    <source>
        <dbReference type="ARBA" id="ARBA00022946"/>
    </source>
</evidence>
<evidence type="ECO:0000256" key="2">
    <source>
        <dbReference type="ARBA" id="ARBA00010766"/>
    </source>
</evidence>
<dbReference type="AlphaFoldDB" id="A0A7L7YQN9"/>
<reference evidence="8 9" key="1">
    <citation type="submission" date="2020-09" db="EMBL/GenBank/DDBJ databases">
        <title>An Earliest Endosymbiont, Wolbachia massiliensis sp. nov., Strain PL13 From the Bed Bug (Cimex hemipterius), Type strain of a New supergroup T.</title>
        <authorList>
            <person name="Laidoudi Y."/>
            <person name="Levasseur A."/>
            <person name="Medkour H."/>
            <person name="Maaloum M."/>
            <person name="BenKhedher M."/>
            <person name="Sambou M."/>
            <person name="Bassene H."/>
            <person name="Davoust B."/>
            <person name="Fenollar F."/>
            <person name="Raoult D."/>
            <person name="Mediannikov O."/>
        </authorList>
    </citation>
    <scope>NUCLEOTIDE SEQUENCE [LARGE SCALE GENOMIC DNA]</scope>
    <source>
        <strain evidence="8 9">PL13</strain>
    </source>
</reference>
<proteinExistence type="inferred from homology"/>
<feature type="domain" description="COQ9 C-terminal" evidence="7">
    <location>
        <begin position="117"/>
        <end position="185"/>
    </location>
</feature>
<dbReference type="PANTHER" id="PTHR21427">
    <property type="entry name" value="UBIQUINONE BIOSYNTHESIS PROTEIN COQ9, MITOCHONDRIAL"/>
    <property type="match status" value="1"/>
</dbReference>
<protein>
    <submittedName>
        <fullName evidence="8">COQ9 family protein</fullName>
    </submittedName>
</protein>
<accession>A0A7L7YQN9</accession>
<dbReference type="GO" id="GO:0006744">
    <property type="term" value="P:ubiquinone biosynthetic process"/>
    <property type="evidence" value="ECO:0007669"/>
    <property type="project" value="UniProtKB-KW"/>
</dbReference>
<comment type="similarity">
    <text evidence="2">Belongs to the COQ9 family.</text>
</comment>
<dbReference type="InterPro" id="IPR012762">
    <property type="entry name" value="Ubiq_biosynth_COQ9"/>
</dbReference>
<dbReference type="Pfam" id="PF08511">
    <property type="entry name" value="COQ9"/>
    <property type="match status" value="1"/>
</dbReference>
<evidence type="ECO:0000313" key="9">
    <source>
        <dbReference type="Proteomes" id="UP000516514"/>
    </source>
</evidence>
<gene>
    <name evidence="8" type="ORF">ID128_04680</name>
</gene>
<name>A0A7L7YQN9_9RICK</name>
<comment type="pathway">
    <text evidence="1">Cofactor biosynthesis; ubiquinone biosynthesis.</text>
</comment>